<protein>
    <submittedName>
        <fullName evidence="2">Uncharacterized protein</fullName>
    </submittedName>
</protein>
<feature type="compositionally biased region" description="Polar residues" evidence="1">
    <location>
        <begin position="26"/>
        <end position="40"/>
    </location>
</feature>
<gene>
    <name evidence="2" type="ORF">Cgig2_020814</name>
</gene>
<dbReference type="Proteomes" id="UP001153076">
    <property type="component" value="Unassembled WGS sequence"/>
</dbReference>
<evidence type="ECO:0000256" key="1">
    <source>
        <dbReference type="SAM" id="MobiDB-lite"/>
    </source>
</evidence>
<sequence length="345" mass="37546">MILRSASIPILSSLLPTHTESPIHSGCFTSPKHSALTSSKKCPPKKRVSLNQTRRSNPITPTSSCTISTSPSIKKEIPPSPSNVKLNSRIQRAQSEGNLAGLASAACKSFDEFTSPIPTKKFPCKPHCSGLRPIPAFNENGISEDDQEEEEGQEKIDKVERLTVESQKAEDSCLSLEMAYMKSKGLGNITHVENESACSKMHLAGEVLGSTIPGELDGGKGGGNRGDNDRTCFGNNGRGWTDIKEHYRKMSNDLKGAEEYYARAILADPGDGQTLSRYAQVIWDLHRDEDRASSYYQRALQAAPADCEVLASHASFPWETQQTDNCKSTASKSLVSGEKGLQILM</sequence>
<dbReference type="PANTHER" id="PTHR26312">
    <property type="entry name" value="TETRATRICOPEPTIDE REPEAT PROTEIN 5"/>
    <property type="match status" value="1"/>
</dbReference>
<dbReference type="OrthoDB" id="1926212at2759"/>
<evidence type="ECO:0000313" key="2">
    <source>
        <dbReference type="EMBL" id="KAJ8443968.1"/>
    </source>
</evidence>
<accession>A0A9Q1QIL8</accession>
<dbReference type="InterPro" id="IPR011990">
    <property type="entry name" value="TPR-like_helical_dom_sf"/>
</dbReference>
<dbReference type="SUPFAM" id="SSF48452">
    <property type="entry name" value="TPR-like"/>
    <property type="match status" value="1"/>
</dbReference>
<keyword evidence="3" id="KW-1185">Reference proteome</keyword>
<evidence type="ECO:0000313" key="3">
    <source>
        <dbReference type="Proteomes" id="UP001153076"/>
    </source>
</evidence>
<name>A0A9Q1QIL8_9CARY</name>
<organism evidence="2 3">
    <name type="scientific">Carnegiea gigantea</name>
    <dbReference type="NCBI Taxonomy" id="171969"/>
    <lineage>
        <taxon>Eukaryota</taxon>
        <taxon>Viridiplantae</taxon>
        <taxon>Streptophyta</taxon>
        <taxon>Embryophyta</taxon>
        <taxon>Tracheophyta</taxon>
        <taxon>Spermatophyta</taxon>
        <taxon>Magnoliopsida</taxon>
        <taxon>eudicotyledons</taxon>
        <taxon>Gunneridae</taxon>
        <taxon>Pentapetalae</taxon>
        <taxon>Caryophyllales</taxon>
        <taxon>Cactineae</taxon>
        <taxon>Cactaceae</taxon>
        <taxon>Cactoideae</taxon>
        <taxon>Echinocereeae</taxon>
        <taxon>Carnegiea</taxon>
    </lineage>
</organism>
<feature type="compositionally biased region" description="Low complexity" evidence="1">
    <location>
        <begin position="56"/>
        <end position="72"/>
    </location>
</feature>
<proteinExistence type="predicted"/>
<dbReference type="Gene3D" id="1.25.40.10">
    <property type="entry name" value="Tetratricopeptide repeat domain"/>
    <property type="match status" value="1"/>
</dbReference>
<comment type="caution">
    <text evidence="2">The sequence shown here is derived from an EMBL/GenBank/DDBJ whole genome shotgun (WGS) entry which is preliminary data.</text>
</comment>
<dbReference type="PANTHER" id="PTHR26312:SF221">
    <property type="entry name" value="OS04G0510600 PROTEIN"/>
    <property type="match status" value="1"/>
</dbReference>
<dbReference type="AlphaFoldDB" id="A0A9Q1QIL8"/>
<feature type="region of interest" description="Disordered" evidence="1">
    <location>
        <begin position="26"/>
        <end position="84"/>
    </location>
</feature>
<dbReference type="EMBL" id="JAKOGI010000109">
    <property type="protein sequence ID" value="KAJ8443968.1"/>
    <property type="molecule type" value="Genomic_DNA"/>
</dbReference>
<reference evidence="2" key="1">
    <citation type="submission" date="2022-04" db="EMBL/GenBank/DDBJ databases">
        <title>Carnegiea gigantea Genome sequencing and assembly v2.</title>
        <authorList>
            <person name="Copetti D."/>
            <person name="Sanderson M.J."/>
            <person name="Burquez A."/>
            <person name="Wojciechowski M.F."/>
        </authorList>
    </citation>
    <scope>NUCLEOTIDE SEQUENCE</scope>
    <source>
        <strain evidence="2">SGP5-SGP5p</strain>
        <tissue evidence="2">Aerial part</tissue>
    </source>
</reference>